<dbReference type="PANTHER" id="PTHR23408:SF3">
    <property type="entry name" value="METHYLMALONIC ACIDURIA TYPE A PROTEIN, MITOCHONDRIAL"/>
    <property type="match status" value="1"/>
</dbReference>
<dbReference type="GO" id="GO:0005737">
    <property type="term" value="C:cytoplasm"/>
    <property type="evidence" value="ECO:0007669"/>
    <property type="project" value="TreeGrafter"/>
</dbReference>
<dbReference type="Proteomes" id="UP000234950">
    <property type="component" value="Unassembled WGS sequence"/>
</dbReference>
<dbReference type="SUPFAM" id="SSF52540">
    <property type="entry name" value="P-loop containing nucleoside triphosphate hydrolases"/>
    <property type="match status" value="1"/>
</dbReference>
<dbReference type="PANTHER" id="PTHR23408">
    <property type="entry name" value="METHYLMALONYL-COA MUTASE"/>
    <property type="match status" value="1"/>
</dbReference>
<dbReference type="GO" id="GO:0003924">
    <property type="term" value="F:GTPase activity"/>
    <property type="evidence" value="ECO:0007669"/>
    <property type="project" value="InterPro"/>
</dbReference>
<dbReference type="InterPro" id="IPR027417">
    <property type="entry name" value="P-loop_NTPase"/>
</dbReference>
<dbReference type="GO" id="GO:0005525">
    <property type="term" value="F:GTP binding"/>
    <property type="evidence" value="ECO:0007669"/>
    <property type="project" value="InterPro"/>
</dbReference>
<reference evidence="2 3" key="1">
    <citation type="submission" date="2017-11" db="EMBL/GenBank/DDBJ databases">
        <title>Comparitive Functional Genomics of Dry Heat Resistant strains isolated from the Viking Spacecraft.</title>
        <authorList>
            <person name="Seuylemezian A."/>
            <person name="Cooper K."/>
            <person name="Vaishampayan P."/>
        </authorList>
    </citation>
    <scope>NUCLEOTIDE SEQUENCE [LARGE SCALE GENOMIC DNA]</scope>
    <source>
        <strain evidence="2 3">V32-6</strain>
    </source>
</reference>
<dbReference type="AlphaFoldDB" id="A0A2N5H830"/>
<dbReference type="RefSeq" id="WP_101651060.1">
    <property type="nucleotide sequence ID" value="NZ_PGVE01000090.1"/>
</dbReference>
<evidence type="ECO:0000313" key="2">
    <source>
        <dbReference type="EMBL" id="PLS01679.1"/>
    </source>
</evidence>
<dbReference type="NCBIfam" id="NF006958">
    <property type="entry name" value="PRK09435.1"/>
    <property type="match status" value="1"/>
</dbReference>
<evidence type="ECO:0000313" key="3">
    <source>
        <dbReference type="Proteomes" id="UP000234950"/>
    </source>
</evidence>
<dbReference type="EMBL" id="PGVE01000090">
    <property type="protein sequence ID" value="PLS01679.1"/>
    <property type="molecule type" value="Genomic_DNA"/>
</dbReference>
<dbReference type="Gene3D" id="1.20.5.170">
    <property type="match status" value="1"/>
</dbReference>
<keyword evidence="3" id="KW-1185">Reference proteome</keyword>
<dbReference type="Gene3D" id="3.40.50.300">
    <property type="entry name" value="P-loop containing nucleotide triphosphate hydrolases"/>
    <property type="match status" value="1"/>
</dbReference>
<sequence length="375" mass="41430">MGKDHKPEWSDPNTPENCLSIVRRGQEQESQAISIGRNTRFEKRKTTEPSIDALYEGVLKGDRTLLARAITLVESNAEQHFKKSQQLLQQLLPNTGKAIRIGITGVPGAGKSTFIEAFGMYLCALGFRVAVLAVDPSSSISGGSILGDKTRMEQLSKHASAFIRPSPTAGKLGGVHRKTREAMLICEAAGFDVILIETVGVGQSEVIIRDMVDFFMLLVLTGAGDELQGMKKGIMELADVILVHKADGANKQKAEQTRLEYNRILHFLQPATKGWKTRAYTCSSSTLEGISDIWGVIQSFEKNGKSSGVFEERRRIQAREWFYSMITDQLQFLFHHHKGVKSELPKLENEVISGEKTVATAVEALFEIFLSSTKS</sequence>
<dbReference type="Gene3D" id="1.10.287.130">
    <property type="match status" value="1"/>
</dbReference>
<dbReference type="InterPro" id="IPR005129">
    <property type="entry name" value="GTPase_ArgK"/>
</dbReference>
<dbReference type="OrthoDB" id="9778292at2"/>
<dbReference type="Pfam" id="PF03308">
    <property type="entry name" value="MeaB"/>
    <property type="match status" value="1"/>
</dbReference>
<protein>
    <submittedName>
        <fullName evidence="2">Methylmalonyl Co-A mutase-associated GTPase MeaB</fullName>
    </submittedName>
</protein>
<proteinExistence type="inferred from homology"/>
<name>A0A2N5H830_9BACI</name>
<accession>A0A2N5H830</accession>
<organism evidence="2 3">
    <name type="scientific">Neobacillus cucumis</name>
    <dbReference type="NCBI Taxonomy" id="1740721"/>
    <lineage>
        <taxon>Bacteria</taxon>
        <taxon>Bacillati</taxon>
        <taxon>Bacillota</taxon>
        <taxon>Bacilli</taxon>
        <taxon>Bacillales</taxon>
        <taxon>Bacillaceae</taxon>
        <taxon>Neobacillus</taxon>
    </lineage>
</organism>
<dbReference type="CDD" id="cd03114">
    <property type="entry name" value="MMAA-like"/>
    <property type="match status" value="1"/>
</dbReference>
<comment type="caution">
    <text evidence="2">The sequence shown here is derived from an EMBL/GenBank/DDBJ whole genome shotgun (WGS) entry which is preliminary data.</text>
</comment>
<comment type="similarity">
    <text evidence="1">Belongs to the SIMIBI class G3E GTPase family. ArgK/MeaB subfamily.</text>
</comment>
<evidence type="ECO:0000256" key="1">
    <source>
        <dbReference type="ARBA" id="ARBA00009625"/>
    </source>
</evidence>
<dbReference type="NCBIfam" id="TIGR00750">
    <property type="entry name" value="lao"/>
    <property type="match status" value="1"/>
</dbReference>
<gene>
    <name evidence="2" type="ORF">CVD27_23770</name>
</gene>